<proteinExistence type="predicted"/>
<evidence type="ECO:0000313" key="2">
    <source>
        <dbReference type="EMBL" id="CAA7016416.1"/>
    </source>
</evidence>
<keyword evidence="3" id="KW-1185">Reference proteome</keyword>
<evidence type="ECO:0000313" key="3">
    <source>
        <dbReference type="Proteomes" id="UP000467841"/>
    </source>
</evidence>
<gene>
    <name evidence="2" type="ORF">MERR_LOCUS3651</name>
</gene>
<reference evidence="2" key="1">
    <citation type="submission" date="2020-01" db="EMBL/GenBank/DDBJ databases">
        <authorList>
            <person name="Mishra B."/>
        </authorList>
    </citation>
    <scope>NUCLEOTIDE SEQUENCE [LARGE SCALE GENOMIC DNA]</scope>
</reference>
<evidence type="ECO:0000256" key="1">
    <source>
        <dbReference type="SAM" id="Phobius"/>
    </source>
</evidence>
<keyword evidence="1" id="KW-0472">Membrane</keyword>
<feature type="transmembrane region" description="Helical" evidence="1">
    <location>
        <begin position="20"/>
        <end position="42"/>
    </location>
</feature>
<dbReference type="Proteomes" id="UP000467841">
    <property type="component" value="Unassembled WGS sequence"/>
</dbReference>
<sequence>MGSSSSSCSSSASSMAHLGSPLVIFINQLVHLFSFLFTLSFLTPSSFGELQSQTPLAHSHYYRVIPLLGSPFFPHSHSQTVPQSRHILCIRFFHPLIILFQIGLHLKPFSLALLDSPSTILLCEARLPSLFVILVTLFLH</sequence>
<comment type="caution">
    <text evidence="2">The sequence shown here is derived from an EMBL/GenBank/DDBJ whole genome shotgun (WGS) entry which is preliminary data.</text>
</comment>
<dbReference type="EMBL" id="CACVBM020000222">
    <property type="protein sequence ID" value="CAA7016416.1"/>
    <property type="molecule type" value="Genomic_DNA"/>
</dbReference>
<accession>A0A6D2HPB2</accession>
<name>A0A6D2HPB2_9BRAS</name>
<organism evidence="2 3">
    <name type="scientific">Microthlaspi erraticum</name>
    <dbReference type="NCBI Taxonomy" id="1685480"/>
    <lineage>
        <taxon>Eukaryota</taxon>
        <taxon>Viridiplantae</taxon>
        <taxon>Streptophyta</taxon>
        <taxon>Embryophyta</taxon>
        <taxon>Tracheophyta</taxon>
        <taxon>Spermatophyta</taxon>
        <taxon>Magnoliopsida</taxon>
        <taxon>eudicotyledons</taxon>
        <taxon>Gunneridae</taxon>
        <taxon>Pentapetalae</taxon>
        <taxon>rosids</taxon>
        <taxon>malvids</taxon>
        <taxon>Brassicales</taxon>
        <taxon>Brassicaceae</taxon>
        <taxon>Coluteocarpeae</taxon>
        <taxon>Microthlaspi</taxon>
    </lineage>
</organism>
<keyword evidence="1" id="KW-0812">Transmembrane</keyword>
<dbReference type="AlphaFoldDB" id="A0A6D2HPB2"/>
<keyword evidence="1" id="KW-1133">Transmembrane helix</keyword>
<protein>
    <submittedName>
        <fullName evidence="2">Uncharacterized protein</fullName>
    </submittedName>
</protein>